<comment type="caution">
    <text evidence="3">The sequence shown here is derived from an EMBL/GenBank/DDBJ whole genome shotgun (WGS) entry which is preliminary data.</text>
</comment>
<feature type="non-terminal residue" evidence="3">
    <location>
        <position position="1"/>
    </location>
</feature>
<keyword evidence="4" id="KW-1185">Reference proteome</keyword>
<evidence type="ECO:0000256" key="1">
    <source>
        <dbReference type="SAM" id="MobiDB-lite"/>
    </source>
</evidence>
<accession>A0AA38FZM3</accession>
<reference evidence="3 4" key="1">
    <citation type="journal article" date="2021" name="Nat. Plants">
        <title>The Taxus genome provides insights into paclitaxel biosynthesis.</title>
        <authorList>
            <person name="Xiong X."/>
            <person name="Gou J."/>
            <person name="Liao Q."/>
            <person name="Li Y."/>
            <person name="Zhou Q."/>
            <person name="Bi G."/>
            <person name="Li C."/>
            <person name="Du R."/>
            <person name="Wang X."/>
            <person name="Sun T."/>
            <person name="Guo L."/>
            <person name="Liang H."/>
            <person name="Lu P."/>
            <person name="Wu Y."/>
            <person name="Zhang Z."/>
            <person name="Ro D.K."/>
            <person name="Shang Y."/>
            <person name="Huang S."/>
            <person name="Yan J."/>
        </authorList>
    </citation>
    <scope>NUCLEOTIDE SEQUENCE [LARGE SCALE GENOMIC DNA]</scope>
    <source>
        <strain evidence="3">Ta-2019</strain>
    </source>
</reference>
<feature type="compositionally biased region" description="Polar residues" evidence="1">
    <location>
        <begin position="59"/>
        <end position="71"/>
    </location>
</feature>
<evidence type="ECO:0000313" key="2">
    <source>
        <dbReference type="EMBL" id="KAH9304896.1"/>
    </source>
</evidence>
<sequence length="246" mass="26967">CRRHQENPLAQFVPNFADPRKENTNPSTGQTGLTSSLGSASRGQPKSGSRKSGNEDFSYDTNGSLPPSRSTNNKEEKIRHNKAMRKICTIFYGKYTKRNNNTPSEAEPFLHKGNGIGPGAGPGIAKMKDSLAAKNMKNVEDEGEADIQDGEETIDEFGNVQSLDILEGIAEESDKFDLVHDSDAWADSDTSQNAKNVLLASQKSHKDLPKGFIRLLKFGRKIRGYETVPTDWVSVSTTSEGDDDTE</sequence>
<dbReference type="Proteomes" id="UP000824469">
    <property type="component" value="Unassembled WGS sequence"/>
</dbReference>
<evidence type="ECO:0000313" key="4">
    <source>
        <dbReference type="Proteomes" id="UP000824469"/>
    </source>
</evidence>
<name>A0AA38FZM3_TAXCH</name>
<organism evidence="3 4">
    <name type="scientific">Taxus chinensis</name>
    <name type="common">Chinese yew</name>
    <name type="synonym">Taxus wallichiana var. chinensis</name>
    <dbReference type="NCBI Taxonomy" id="29808"/>
    <lineage>
        <taxon>Eukaryota</taxon>
        <taxon>Viridiplantae</taxon>
        <taxon>Streptophyta</taxon>
        <taxon>Embryophyta</taxon>
        <taxon>Tracheophyta</taxon>
        <taxon>Spermatophyta</taxon>
        <taxon>Pinopsida</taxon>
        <taxon>Pinidae</taxon>
        <taxon>Conifers II</taxon>
        <taxon>Cupressales</taxon>
        <taxon>Taxaceae</taxon>
        <taxon>Taxus</taxon>
    </lineage>
</organism>
<dbReference type="EMBL" id="JAHRHJ020000006">
    <property type="protein sequence ID" value="KAH9312373.1"/>
    <property type="molecule type" value="Genomic_DNA"/>
</dbReference>
<protein>
    <submittedName>
        <fullName evidence="3">Uncharacterized protein</fullName>
    </submittedName>
</protein>
<feature type="compositionally biased region" description="Polar residues" evidence="1">
    <location>
        <begin position="24"/>
        <end position="51"/>
    </location>
</feature>
<feature type="region of interest" description="Disordered" evidence="1">
    <location>
        <begin position="97"/>
        <end position="123"/>
    </location>
</feature>
<feature type="region of interest" description="Disordered" evidence="1">
    <location>
        <begin position="1"/>
        <end position="80"/>
    </location>
</feature>
<dbReference type="EMBL" id="JAHRHJ020000008">
    <property type="protein sequence ID" value="KAH9304896.1"/>
    <property type="molecule type" value="Genomic_DNA"/>
</dbReference>
<feature type="non-terminal residue" evidence="3">
    <location>
        <position position="246"/>
    </location>
</feature>
<dbReference type="AlphaFoldDB" id="A0AA38FZM3"/>
<dbReference type="PANTHER" id="PTHR31008">
    <property type="entry name" value="COP1-INTERACTING PROTEIN-RELATED"/>
    <property type="match status" value="1"/>
</dbReference>
<proteinExistence type="predicted"/>
<evidence type="ECO:0000313" key="3">
    <source>
        <dbReference type="EMBL" id="KAH9312373.1"/>
    </source>
</evidence>
<gene>
    <name evidence="2" type="ORF">KI387_009300</name>
    <name evidence="3" type="ORF">KI387_027408</name>
</gene>
<dbReference type="PANTHER" id="PTHR31008:SF15">
    <property type="entry name" value="GPI-ANCHORED ADHESIN-LIKE PROTEIN"/>
    <property type="match status" value="1"/>
</dbReference>